<dbReference type="Ensembl" id="ENSGMOT00000034625.1">
    <property type="protein sequence ID" value="ENSGMOP00000024912.1"/>
    <property type="gene ID" value="ENSGMOG00000029321.1"/>
</dbReference>
<keyword evidence="6" id="KW-1185">Reference proteome</keyword>
<dbReference type="Pfam" id="PF09429">
    <property type="entry name" value="Wbp11"/>
    <property type="match status" value="1"/>
</dbReference>
<feature type="region of interest" description="Disordered" evidence="3">
    <location>
        <begin position="253"/>
        <end position="279"/>
    </location>
</feature>
<feature type="region of interest" description="Disordered" evidence="3">
    <location>
        <begin position="162"/>
        <end position="207"/>
    </location>
</feature>
<reference evidence="5" key="2">
    <citation type="submission" date="2025-09" db="UniProtKB">
        <authorList>
            <consortium name="Ensembl"/>
        </authorList>
    </citation>
    <scope>IDENTIFICATION</scope>
</reference>
<dbReference type="InterPro" id="IPR019007">
    <property type="entry name" value="Wbp11/ELF5/Saf1_N"/>
</dbReference>
<protein>
    <recommendedName>
        <fullName evidence="4">Wbp11/ELF5/Saf1 N-terminal domain-containing protein</fullName>
    </recommendedName>
</protein>
<name>A0A8C5A220_GADMO</name>
<reference evidence="5" key="1">
    <citation type="submission" date="2025-08" db="UniProtKB">
        <authorList>
            <consortium name="Ensembl"/>
        </authorList>
    </citation>
    <scope>IDENTIFICATION</scope>
</reference>
<evidence type="ECO:0000256" key="2">
    <source>
        <dbReference type="ARBA" id="ARBA00023242"/>
    </source>
</evidence>
<feature type="compositionally biased region" description="Pro residues" evidence="3">
    <location>
        <begin position="432"/>
        <end position="454"/>
    </location>
</feature>
<feature type="region of interest" description="Disordered" evidence="3">
    <location>
        <begin position="300"/>
        <end position="586"/>
    </location>
</feature>
<feature type="domain" description="Wbp11/ELF5/Saf1 N-terminal" evidence="4">
    <location>
        <begin position="12"/>
        <end position="92"/>
    </location>
</feature>
<dbReference type="AlphaFoldDB" id="A0A8C5A220"/>
<keyword evidence="2" id="KW-0539">Nucleus</keyword>
<dbReference type="GO" id="GO:0005681">
    <property type="term" value="C:spliceosomal complex"/>
    <property type="evidence" value="ECO:0007669"/>
    <property type="project" value="TreeGrafter"/>
</dbReference>
<feature type="compositionally biased region" description="Pro residues" evidence="3">
    <location>
        <begin position="342"/>
        <end position="414"/>
    </location>
</feature>
<feature type="compositionally biased region" description="Gly residues" evidence="3">
    <location>
        <begin position="481"/>
        <end position="493"/>
    </location>
</feature>
<evidence type="ECO:0000256" key="3">
    <source>
        <dbReference type="SAM" id="MobiDB-lite"/>
    </source>
</evidence>
<evidence type="ECO:0000313" key="6">
    <source>
        <dbReference type="Proteomes" id="UP000694546"/>
    </source>
</evidence>
<evidence type="ECO:0000313" key="5">
    <source>
        <dbReference type="Ensembl" id="ENSGMOP00000024912.1"/>
    </source>
</evidence>
<feature type="compositionally biased region" description="Basic and acidic residues" evidence="3">
    <location>
        <begin position="537"/>
        <end position="547"/>
    </location>
</feature>
<evidence type="ECO:0000259" key="4">
    <source>
        <dbReference type="Pfam" id="PF09429"/>
    </source>
</evidence>
<feature type="compositionally biased region" description="Basic residues" evidence="3">
    <location>
        <begin position="269"/>
        <end position="279"/>
    </location>
</feature>
<feature type="compositionally biased region" description="Polar residues" evidence="3">
    <location>
        <begin position="1"/>
        <end position="11"/>
    </location>
</feature>
<accession>A0A8C5A220</accession>
<organism evidence="5 6">
    <name type="scientific">Gadus morhua</name>
    <name type="common">Atlantic cod</name>
    <dbReference type="NCBI Taxonomy" id="8049"/>
    <lineage>
        <taxon>Eukaryota</taxon>
        <taxon>Metazoa</taxon>
        <taxon>Chordata</taxon>
        <taxon>Craniata</taxon>
        <taxon>Vertebrata</taxon>
        <taxon>Euteleostomi</taxon>
        <taxon>Actinopterygii</taxon>
        <taxon>Neopterygii</taxon>
        <taxon>Teleostei</taxon>
        <taxon>Neoteleostei</taxon>
        <taxon>Acanthomorphata</taxon>
        <taxon>Zeiogadaria</taxon>
        <taxon>Gadariae</taxon>
        <taxon>Gadiformes</taxon>
        <taxon>Gadoidei</taxon>
        <taxon>Gadidae</taxon>
        <taxon>Gadus</taxon>
    </lineage>
</organism>
<feature type="compositionally biased region" description="Pro residues" evidence="3">
    <location>
        <begin position="315"/>
        <end position="333"/>
    </location>
</feature>
<evidence type="ECO:0000256" key="1">
    <source>
        <dbReference type="ARBA" id="ARBA00004123"/>
    </source>
</evidence>
<dbReference type="GO" id="GO:0006396">
    <property type="term" value="P:RNA processing"/>
    <property type="evidence" value="ECO:0007669"/>
    <property type="project" value="InterPro"/>
</dbReference>
<proteinExistence type="predicted"/>
<feature type="compositionally biased region" description="Pro residues" evidence="3">
    <location>
        <begin position="188"/>
        <end position="206"/>
    </location>
</feature>
<dbReference type="PANTHER" id="PTHR13361">
    <property type="entry name" value="WW DOMAIN-BINDING PROTEIN 11"/>
    <property type="match status" value="1"/>
</dbReference>
<dbReference type="Proteomes" id="UP000694546">
    <property type="component" value="Chromosome 2"/>
</dbReference>
<feature type="compositionally biased region" description="Basic residues" evidence="3">
    <location>
        <begin position="28"/>
        <end position="37"/>
    </location>
</feature>
<sequence length="586" mass="62665">MGRRSTSSTKSGKFMNPTDQARKEARKRELKKNKKQRMMVRAAVLKMKDPRQIIKDMEKLDEMEFNPVQQPLLNEKVLRDKRKKLRETFERIVHLYERENPDTYKDLRKLELDYETKRGQLSLYFDSVKNAEAVEVDSIPLPEMPHAPSSILIQDIPLPGAQPPSILKKGTGSASTGPMSAAVAGVPRLPPGRKPPGPPPGPPPPQVLALYGIPVRRPPGTDTGRTHTLLHRAGPGTSWSWYQLVLVPSDGPGRSVRFADMPPAAPRDSKKKKKRLVKKTKAITPLQAMMLRMAGELQPLTPELTPSSRCFHGNTPPPPPPPGAPPFLRPPGMPGLRGPMPRLLPPGPPPGRPPGPPPGPPPGLPPGPPPRGPPPRLPPPGPPGERLPPPPPRSGGPPRPMAPPLSLFPPPLNAPPGAQRGQKNPDGSHNAMPPPSMPPPSMRPGVMMPPPPPGTAGSAPGRHHAPTIEKQASITSLGGAPTVGGPPGGGASAGGATISAKPQIINPKAEVTRFVPTALRVRRDNRGPAPGPQTERAAGRRGDDGAGHKQQSAHAPSHPAQPVAPPNMKTKDQMYEAFMREMEGLL</sequence>
<comment type="subcellular location">
    <subcellularLocation>
        <location evidence="1">Nucleus</location>
    </subcellularLocation>
</comment>
<feature type="region of interest" description="Disordered" evidence="3">
    <location>
        <begin position="1"/>
        <end position="37"/>
    </location>
</feature>
<dbReference type="GeneTree" id="ENSGT00940000162350"/>
<feature type="compositionally biased region" description="Basic and acidic residues" evidence="3">
    <location>
        <begin position="569"/>
        <end position="586"/>
    </location>
</feature>
<dbReference type="OMA" id="FGMRMPP"/>
<dbReference type="PANTHER" id="PTHR13361:SF1">
    <property type="entry name" value="WW DOMAIN-BINDING PROTEIN 11"/>
    <property type="match status" value="1"/>
</dbReference>